<dbReference type="InterPro" id="IPR036412">
    <property type="entry name" value="HAD-like_sf"/>
</dbReference>
<gene>
    <name evidence="2" type="ORF">SAMN04515672_1194</name>
</gene>
<name>A0A1G8V6Z3_9EURY</name>
<evidence type="ECO:0000256" key="1">
    <source>
        <dbReference type="ARBA" id="ARBA00007958"/>
    </source>
</evidence>
<dbReference type="NCBIfam" id="TIGR01549">
    <property type="entry name" value="HAD-SF-IA-v1"/>
    <property type="match status" value="1"/>
</dbReference>
<dbReference type="Proteomes" id="UP000198882">
    <property type="component" value="Unassembled WGS sequence"/>
</dbReference>
<dbReference type="PANTHER" id="PTHR43434">
    <property type="entry name" value="PHOSPHOGLYCOLATE PHOSPHATASE"/>
    <property type="match status" value="1"/>
</dbReference>
<evidence type="ECO:0000313" key="2">
    <source>
        <dbReference type="EMBL" id="SDJ61644.1"/>
    </source>
</evidence>
<dbReference type="Gene3D" id="3.40.50.1000">
    <property type="entry name" value="HAD superfamily/HAD-like"/>
    <property type="match status" value="1"/>
</dbReference>
<dbReference type="SFLD" id="SFLDS00003">
    <property type="entry name" value="Haloacid_Dehalogenase"/>
    <property type="match status" value="1"/>
</dbReference>
<accession>A0A1G8V6Z3</accession>
<organism evidence="2 3">
    <name type="scientific">Natronorubrum texcoconense</name>
    <dbReference type="NCBI Taxonomy" id="1095776"/>
    <lineage>
        <taxon>Archaea</taxon>
        <taxon>Methanobacteriati</taxon>
        <taxon>Methanobacteriota</taxon>
        <taxon>Stenosarchaea group</taxon>
        <taxon>Halobacteria</taxon>
        <taxon>Halobacteriales</taxon>
        <taxon>Natrialbaceae</taxon>
        <taxon>Natronorubrum</taxon>
    </lineage>
</organism>
<dbReference type="SFLD" id="SFLDG01129">
    <property type="entry name" value="C1.5:_HAD__Beta-PGM__Phosphata"/>
    <property type="match status" value="1"/>
</dbReference>
<reference evidence="3" key="1">
    <citation type="submission" date="2016-10" db="EMBL/GenBank/DDBJ databases">
        <authorList>
            <person name="Varghese N."/>
            <person name="Submissions S."/>
        </authorList>
    </citation>
    <scope>NUCLEOTIDE SEQUENCE [LARGE SCALE GENOMIC DNA]</scope>
    <source>
        <strain evidence="3">B4,CECT 8067,JCM 17497</strain>
    </source>
</reference>
<dbReference type="AlphaFoldDB" id="A0A1G8V6Z3"/>
<dbReference type="InterPro" id="IPR050155">
    <property type="entry name" value="HAD-like_hydrolase_sf"/>
</dbReference>
<keyword evidence="3" id="KW-1185">Reference proteome</keyword>
<dbReference type="RefSeq" id="WP_245724145.1">
    <property type="nucleotide sequence ID" value="NZ_FNFE01000001.1"/>
</dbReference>
<protein>
    <submittedName>
        <fullName evidence="2">Phosphoglycolate phosphatase</fullName>
    </submittedName>
</protein>
<evidence type="ECO:0000313" key="3">
    <source>
        <dbReference type="Proteomes" id="UP000198882"/>
    </source>
</evidence>
<dbReference type="PANTHER" id="PTHR43434:SF1">
    <property type="entry name" value="PHOSPHOGLYCOLATE PHOSPHATASE"/>
    <property type="match status" value="1"/>
</dbReference>
<dbReference type="InterPro" id="IPR041492">
    <property type="entry name" value="HAD_2"/>
</dbReference>
<dbReference type="GO" id="GO:0008967">
    <property type="term" value="F:phosphoglycolate phosphatase activity"/>
    <property type="evidence" value="ECO:0007669"/>
    <property type="project" value="TreeGrafter"/>
</dbReference>
<dbReference type="InterPro" id="IPR023214">
    <property type="entry name" value="HAD_sf"/>
</dbReference>
<dbReference type="EMBL" id="FNFE01000001">
    <property type="protein sequence ID" value="SDJ61644.1"/>
    <property type="molecule type" value="Genomic_DNA"/>
</dbReference>
<comment type="similarity">
    <text evidence="1">Belongs to the HAD-like hydrolase superfamily.</text>
</comment>
<proteinExistence type="inferred from homology"/>
<dbReference type="STRING" id="1095776.SAMN04515672_1194"/>
<dbReference type="InterPro" id="IPR023198">
    <property type="entry name" value="PGP-like_dom2"/>
</dbReference>
<dbReference type="Gene3D" id="1.10.150.240">
    <property type="entry name" value="Putative phosphatase, domain 2"/>
    <property type="match status" value="1"/>
</dbReference>
<dbReference type="InterPro" id="IPR006439">
    <property type="entry name" value="HAD-SF_hydro_IA"/>
</dbReference>
<sequence>MTNYDAVVYDLDGTLVDLDVDWDAVATDVLEVYERADVEPPGQDLWELLETASDVGLGVDVESAIAAHERTGAETAPRLTHADELLKQTVPVGVCSLNCEAACRIALETHDLLDAVDTVVGRDTVGTQKPHPEPLLETVRTLEAEPETSLFVGDSPRDRLTAERAGVAFEFVDDGPAGV</sequence>
<dbReference type="GO" id="GO:0006281">
    <property type="term" value="P:DNA repair"/>
    <property type="evidence" value="ECO:0007669"/>
    <property type="project" value="TreeGrafter"/>
</dbReference>
<dbReference type="Pfam" id="PF13419">
    <property type="entry name" value="HAD_2"/>
    <property type="match status" value="1"/>
</dbReference>
<dbReference type="SUPFAM" id="SSF56784">
    <property type="entry name" value="HAD-like"/>
    <property type="match status" value="1"/>
</dbReference>